<evidence type="ECO:0000313" key="6">
    <source>
        <dbReference type="EMBL" id="KAE9611177.1"/>
    </source>
</evidence>
<protein>
    <submittedName>
        <fullName evidence="6">Putative xyloglucan:xyloglucosyl transferase</fullName>
    </submittedName>
</protein>
<dbReference type="Gene3D" id="2.60.120.200">
    <property type="match status" value="1"/>
</dbReference>
<keyword evidence="3" id="KW-0326">Glycosidase</keyword>
<keyword evidence="7" id="KW-1185">Reference proteome</keyword>
<dbReference type="InterPro" id="IPR044791">
    <property type="entry name" value="Beta-glucanase/XTH"/>
</dbReference>
<dbReference type="InterPro" id="IPR000757">
    <property type="entry name" value="Beta-glucanase-like"/>
</dbReference>
<dbReference type="GO" id="GO:0005975">
    <property type="term" value="P:carbohydrate metabolic process"/>
    <property type="evidence" value="ECO:0007669"/>
    <property type="project" value="InterPro"/>
</dbReference>
<dbReference type="OrthoDB" id="1741035at2759"/>
<proteinExistence type="predicted"/>
<comment type="caution">
    <text evidence="6">The sequence shown here is derived from an EMBL/GenBank/DDBJ whole genome shotgun (WGS) entry which is preliminary data.</text>
</comment>
<dbReference type="InterPro" id="IPR013320">
    <property type="entry name" value="ConA-like_dom_sf"/>
</dbReference>
<gene>
    <name evidence="6" type="ORF">Lalb_Chr07g0194901</name>
</gene>
<name>A0A6A4QB57_LUPAL</name>
<dbReference type="Pfam" id="PF00722">
    <property type="entry name" value="Glyco_hydro_16"/>
    <property type="match status" value="1"/>
</dbReference>
<dbReference type="EMBL" id="WOCE01000007">
    <property type="protein sequence ID" value="KAE9611177.1"/>
    <property type="molecule type" value="Genomic_DNA"/>
</dbReference>
<feature type="domain" description="GH16" evidence="5">
    <location>
        <begin position="32"/>
        <end position="97"/>
    </location>
</feature>
<keyword evidence="2" id="KW-0464">Manganese</keyword>
<keyword evidence="6" id="KW-0808">Transferase</keyword>
<keyword evidence="4" id="KW-0732">Signal</keyword>
<dbReference type="Proteomes" id="UP000447434">
    <property type="component" value="Chromosome 7"/>
</dbReference>
<feature type="signal peptide" evidence="4">
    <location>
        <begin position="1"/>
        <end position="27"/>
    </location>
</feature>
<evidence type="ECO:0000259" key="5">
    <source>
        <dbReference type="Pfam" id="PF00722"/>
    </source>
</evidence>
<dbReference type="PANTHER" id="PTHR31062">
    <property type="entry name" value="XYLOGLUCAN ENDOTRANSGLUCOSYLASE/HYDROLASE PROTEIN 8-RELATED"/>
    <property type="match status" value="1"/>
</dbReference>
<feature type="chain" id="PRO_5025599763" evidence="4">
    <location>
        <begin position="28"/>
        <end position="99"/>
    </location>
</feature>
<dbReference type="GO" id="GO:0004553">
    <property type="term" value="F:hydrolase activity, hydrolyzing O-glycosyl compounds"/>
    <property type="evidence" value="ECO:0007669"/>
    <property type="project" value="InterPro"/>
</dbReference>
<dbReference type="GO" id="GO:0016740">
    <property type="term" value="F:transferase activity"/>
    <property type="evidence" value="ECO:0007669"/>
    <property type="project" value="UniProtKB-KW"/>
</dbReference>
<evidence type="ECO:0000256" key="4">
    <source>
        <dbReference type="SAM" id="SignalP"/>
    </source>
</evidence>
<keyword evidence="1" id="KW-0378">Hydrolase</keyword>
<evidence type="ECO:0000256" key="2">
    <source>
        <dbReference type="ARBA" id="ARBA00023211"/>
    </source>
</evidence>
<organism evidence="6 7">
    <name type="scientific">Lupinus albus</name>
    <name type="common">White lupine</name>
    <name type="synonym">Lupinus termis</name>
    <dbReference type="NCBI Taxonomy" id="3870"/>
    <lineage>
        <taxon>Eukaryota</taxon>
        <taxon>Viridiplantae</taxon>
        <taxon>Streptophyta</taxon>
        <taxon>Embryophyta</taxon>
        <taxon>Tracheophyta</taxon>
        <taxon>Spermatophyta</taxon>
        <taxon>Magnoliopsida</taxon>
        <taxon>eudicotyledons</taxon>
        <taxon>Gunneridae</taxon>
        <taxon>Pentapetalae</taxon>
        <taxon>rosids</taxon>
        <taxon>fabids</taxon>
        <taxon>Fabales</taxon>
        <taxon>Fabaceae</taxon>
        <taxon>Papilionoideae</taxon>
        <taxon>50 kb inversion clade</taxon>
        <taxon>genistoids sensu lato</taxon>
        <taxon>core genistoids</taxon>
        <taxon>Genisteae</taxon>
        <taxon>Lupinus</taxon>
    </lineage>
</organism>
<sequence length="99" mass="11245">MSYSQFNKVLLIPFVLSIIHHLDNVVARVGFDRNYVVSYGYDHVSFLDDGTKIQLSMDEATGSGFRSKKSYCSGFFKMKIKLPEQQSPGVVSTFYVSIY</sequence>
<evidence type="ECO:0000256" key="1">
    <source>
        <dbReference type="ARBA" id="ARBA00022801"/>
    </source>
</evidence>
<dbReference type="SUPFAM" id="SSF49899">
    <property type="entry name" value="Concanavalin A-like lectins/glucanases"/>
    <property type="match status" value="1"/>
</dbReference>
<dbReference type="AlphaFoldDB" id="A0A6A4QB57"/>
<accession>A0A6A4QB57</accession>
<evidence type="ECO:0000256" key="3">
    <source>
        <dbReference type="ARBA" id="ARBA00023295"/>
    </source>
</evidence>
<evidence type="ECO:0000313" key="7">
    <source>
        <dbReference type="Proteomes" id="UP000447434"/>
    </source>
</evidence>
<reference evidence="7" key="1">
    <citation type="journal article" date="2020" name="Nat. Commun.">
        <title>Genome sequence of the cluster root forming white lupin.</title>
        <authorList>
            <person name="Hufnagel B."/>
            <person name="Marques A."/>
            <person name="Soriano A."/>
            <person name="Marques L."/>
            <person name="Divol F."/>
            <person name="Doumas P."/>
            <person name="Sallet E."/>
            <person name="Mancinotti D."/>
            <person name="Carrere S."/>
            <person name="Marande W."/>
            <person name="Arribat S."/>
            <person name="Keller J."/>
            <person name="Huneau C."/>
            <person name="Blein T."/>
            <person name="Aime D."/>
            <person name="Laguerre M."/>
            <person name="Taylor J."/>
            <person name="Schubert V."/>
            <person name="Nelson M."/>
            <person name="Geu-Flores F."/>
            <person name="Crespi M."/>
            <person name="Gallardo-Guerrero K."/>
            <person name="Delaux P.-M."/>
            <person name="Salse J."/>
            <person name="Berges H."/>
            <person name="Guyot R."/>
            <person name="Gouzy J."/>
            <person name="Peret B."/>
        </authorList>
    </citation>
    <scope>NUCLEOTIDE SEQUENCE [LARGE SCALE GENOMIC DNA]</scope>
    <source>
        <strain evidence="7">cv. Amiga</strain>
    </source>
</reference>